<name>A0ACC2KLW6_PERAE</name>
<evidence type="ECO:0000313" key="1">
    <source>
        <dbReference type="EMBL" id="KAJ8622026.1"/>
    </source>
</evidence>
<organism evidence="1 2">
    <name type="scientific">Persea americana</name>
    <name type="common">Avocado</name>
    <dbReference type="NCBI Taxonomy" id="3435"/>
    <lineage>
        <taxon>Eukaryota</taxon>
        <taxon>Viridiplantae</taxon>
        <taxon>Streptophyta</taxon>
        <taxon>Embryophyta</taxon>
        <taxon>Tracheophyta</taxon>
        <taxon>Spermatophyta</taxon>
        <taxon>Magnoliopsida</taxon>
        <taxon>Magnoliidae</taxon>
        <taxon>Laurales</taxon>
        <taxon>Lauraceae</taxon>
        <taxon>Persea</taxon>
    </lineage>
</organism>
<gene>
    <name evidence="1" type="ORF">MRB53_030555</name>
</gene>
<dbReference type="EMBL" id="CM056818">
    <property type="protein sequence ID" value="KAJ8622026.1"/>
    <property type="molecule type" value="Genomic_DNA"/>
</dbReference>
<sequence>MYSVMSRWKSEKMLPMFKKPIQIIDTKEQELRTKTIHWVKVLWENHGPEEATWELRDQVQKKYPHLLPEVSYCVSFGGPNALRGGGCKTPP</sequence>
<evidence type="ECO:0000313" key="2">
    <source>
        <dbReference type="Proteomes" id="UP001234297"/>
    </source>
</evidence>
<reference evidence="1 2" key="1">
    <citation type="journal article" date="2022" name="Hortic Res">
        <title>A haplotype resolved chromosomal level avocado genome allows analysis of novel avocado genes.</title>
        <authorList>
            <person name="Nath O."/>
            <person name="Fletcher S.J."/>
            <person name="Hayward A."/>
            <person name="Shaw L.M."/>
            <person name="Masouleh A.K."/>
            <person name="Furtado A."/>
            <person name="Henry R.J."/>
            <person name="Mitter N."/>
        </authorList>
    </citation>
    <scope>NUCLEOTIDE SEQUENCE [LARGE SCALE GENOMIC DNA]</scope>
    <source>
        <strain evidence="2">cv. Hass</strain>
    </source>
</reference>
<comment type="caution">
    <text evidence="1">The sequence shown here is derived from an EMBL/GenBank/DDBJ whole genome shotgun (WGS) entry which is preliminary data.</text>
</comment>
<dbReference type="Proteomes" id="UP001234297">
    <property type="component" value="Chromosome 10"/>
</dbReference>
<proteinExistence type="predicted"/>
<keyword evidence="2" id="KW-1185">Reference proteome</keyword>
<accession>A0ACC2KLW6</accession>
<protein>
    <submittedName>
        <fullName evidence="1">Uncharacterized protein</fullName>
    </submittedName>
</protein>